<dbReference type="AlphaFoldDB" id="A0A9W8PI07"/>
<organism evidence="2 3">
    <name type="scientific">Fusarium irregulare</name>
    <dbReference type="NCBI Taxonomy" id="2494466"/>
    <lineage>
        <taxon>Eukaryota</taxon>
        <taxon>Fungi</taxon>
        <taxon>Dikarya</taxon>
        <taxon>Ascomycota</taxon>
        <taxon>Pezizomycotina</taxon>
        <taxon>Sordariomycetes</taxon>
        <taxon>Hypocreomycetidae</taxon>
        <taxon>Hypocreales</taxon>
        <taxon>Nectriaceae</taxon>
        <taxon>Fusarium</taxon>
        <taxon>Fusarium incarnatum-equiseti species complex</taxon>
    </lineage>
</organism>
<evidence type="ECO:0000313" key="2">
    <source>
        <dbReference type="EMBL" id="KAJ4007285.1"/>
    </source>
</evidence>
<reference evidence="2" key="1">
    <citation type="submission" date="2022-10" db="EMBL/GenBank/DDBJ databases">
        <title>Fusarium specimens isolated from Avocado Roots.</title>
        <authorList>
            <person name="Stajich J."/>
            <person name="Roper C."/>
            <person name="Heimlech-Rivalta G."/>
        </authorList>
    </citation>
    <scope>NUCLEOTIDE SEQUENCE</scope>
    <source>
        <strain evidence="2">CF00143</strain>
    </source>
</reference>
<protein>
    <submittedName>
        <fullName evidence="2">Uncharacterized protein</fullName>
    </submittedName>
</protein>
<accession>A0A9W8PI07</accession>
<evidence type="ECO:0000256" key="1">
    <source>
        <dbReference type="SAM" id="MobiDB-lite"/>
    </source>
</evidence>
<comment type="caution">
    <text evidence="2">The sequence shown here is derived from an EMBL/GenBank/DDBJ whole genome shotgun (WGS) entry which is preliminary data.</text>
</comment>
<dbReference type="Proteomes" id="UP001152130">
    <property type="component" value="Unassembled WGS sequence"/>
</dbReference>
<name>A0A9W8PI07_9HYPO</name>
<dbReference type="EMBL" id="JAPDHF010000017">
    <property type="protein sequence ID" value="KAJ4007285.1"/>
    <property type="molecule type" value="Genomic_DNA"/>
</dbReference>
<gene>
    <name evidence="2" type="ORF">NW766_009967</name>
</gene>
<feature type="region of interest" description="Disordered" evidence="1">
    <location>
        <begin position="1"/>
        <end position="20"/>
    </location>
</feature>
<proteinExistence type="predicted"/>
<keyword evidence="3" id="KW-1185">Reference proteome</keyword>
<sequence>MSVPSVRGQPTDEDYSLLPLTNSDSPTVSCLDMSRCRACLFPIERREENVLAAFKNCVNHSCKHLNGLAVAIHAGCARMATRLGSPLNQYRHCTEYSYQPTKEHQLRRRDCIRNLIENSLRETFGKLPLELWKMVSDDDDLIKLYTLAEMSFKRQQPCLFIDFTLPTWATYTTIDGVEYVTSLSNFSTTTKARPVCKDFRADKTLYISSDHLGIRQVLTDPGRAILDDYHPAYWQTVTVRGHPLHVMGDHFTGDGYRLRNRVEGPSAQRPRYWTTPVFWPSPVLPTPLALFFPGWGEGEVVARMRPVTFNEPDTRGYSICWAGTEMDAIQAHRDTDECDRVGGLTSRERLEYEEMGNSKWTYHPIAQDEYVKQVWLRDCIQYDTIEKLPYPTDRFQYHISTPWGTQTYKGMARNKRPSDMALALVTSKGRTILAGYNPDHGFCPPNSTKRNWHLVSETETHAPITIFVALPTHGIPLFAAPKLSGTAQKSPPVQACLGRVPNCNPLYALHYSSASLENVTSVTVCRSRNAKDEGILRHFDFNNSRLDEEKYAKVAGLLFQYADGHEESVGCFRFDWVEEPLDTRDTKGLFVGTRPGLIVQIQDHVGDVKVQPPKGKTEWTWKEIPWDGTLEWWFHPESLDTSITDVGRSERD</sequence>
<evidence type="ECO:0000313" key="3">
    <source>
        <dbReference type="Proteomes" id="UP001152130"/>
    </source>
</evidence>